<dbReference type="RefSeq" id="WP_271925066.1">
    <property type="nucleotide sequence ID" value="NZ_JAQNDO010000001.1"/>
</dbReference>
<evidence type="ECO:0000313" key="3">
    <source>
        <dbReference type="Proteomes" id="UP001221411"/>
    </source>
</evidence>
<reference evidence="2 3" key="1">
    <citation type="submission" date="2022-11" db="EMBL/GenBank/DDBJ databases">
        <title>Minimal conservation of predation-associated metabolite biosynthetic gene clusters underscores biosynthetic potential of Myxococcota including descriptions for ten novel species: Archangium lansinium sp. nov., Myxococcus landrumus sp. nov., Nannocystis bai.</title>
        <authorList>
            <person name="Ahearne A."/>
            <person name="Stevens C."/>
            <person name="Dowd S."/>
        </authorList>
    </citation>
    <scope>NUCLEOTIDE SEQUENCE [LARGE SCALE GENOMIC DNA]</scope>
    <source>
        <strain evidence="2 3">RJM3</strain>
    </source>
</reference>
<protein>
    <submittedName>
        <fullName evidence="2">Uncharacterized protein</fullName>
    </submittedName>
</protein>
<keyword evidence="3" id="KW-1185">Reference proteome</keyword>
<name>A0ABT5EXZ2_9BACT</name>
<evidence type="ECO:0000313" key="2">
    <source>
        <dbReference type="EMBL" id="MDC0746693.1"/>
    </source>
</evidence>
<dbReference type="Proteomes" id="UP001221411">
    <property type="component" value="Unassembled WGS sequence"/>
</dbReference>
<evidence type="ECO:0000256" key="1">
    <source>
        <dbReference type="SAM" id="Phobius"/>
    </source>
</evidence>
<comment type="caution">
    <text evidence="2">The sequence shown here is derived from an EMBL/GenBank/DDBJ whole genome shotgun (WGS) entry which is preliminary data.</text>
</comment>
<keyword evidence="1" id="KW-1133">Transmembrane helix</keyword>
<dbReference type="EMBL" id="JAQNDO010000001">
    <property type="protein sequence ID" value="MDC0746693.1"/>
    <property type="molecule type" value="Genomic_DNA"/>
</dbReference>
<gene>
    <name evidence="2" type="ORF">POL67_35525</name>
</gene>
<accession>A0ABT5EXZ2</accession>
<proteinExistence type="predicted"/>
<organism evidence="2 3">
    <name type="scientific">Polyangium mundeleinium</name>
    <dbReference type="NCBI Taxonomy" id="2995306"/>
    <lineage>
        <taxon>Bacteria</taxon>
        <taxon>Pseudomonadati</taxon>
        <taxon>Myxococcota</taxon>
        <taxon>Polyangia</taxon>
        <taxon>Polyangiales</taxon>
        <taxon>Polyangiaceae</taxon>
        <taxon>Polyangium</taxon>
    </lineage>
</organism>
<feature type="transmembrane region" description="Helical" evidence="1">
    <location>
        <begin position="45"/>
        <end position="63"/>
    </location>
</feature>
<keyword evidence="1" id="KW-0472">Membrane</keyword>
<keyword evidence="1" id="KW-0812">Transmembrane</keyword>
<sequence>MTKTAPQPKKPSPYGFLALCALALVLINPIGLVSGLVDRDPEVGILVGLTMMLGGLVVAWFNTED</sequence>